<accession>A0AAJ1U1Q5</accession>
<dbReference type="PROSITE" id="PS51186">
    <property type="entry name" value="GNAT"/>
    <property type="match status" value="1"/>
</dbReference>
<dbReference type="EMBL" id="JAUTAN010000001">
    <property type="protein sequence ID" value="MDQ1102896.1"/>
    <property type="molecule type" value="Genomic_DNA"/>
</dbReference>
<dbReference type="GO" id="GO:0005840">
    <property type="term" value="C:ribosome"/>
    <property type="evidence" value="ECO:0007669"/>
    <property type="project" value="UniProtKB-KW"/>
</dbReference>
<dbReference type="Proteomes" id="UP001239215">
    <property type="component" value="Unassembled WGS sequence"/>
</dbReference>
<feature type="domain" description="N-acetyltransferase" evidence="1">
    <location>
        <begin position="108"/>
        <end position="242"/>
    </location>
</feature>
<organism evidence="2 3">
    <name type="scientific">Nocardioides zeae</name>
    <dbReference type="NCBI Taxonomy" id="1457234"/>
    <lineage>
        <taxon>Bacteria</taxon>
        <taxon>Bacillati</taxon>
        <taxon>Actinomycetota</taxon>
        <taxon>Actinomycetes</taxon>
        <taxon>Propionibacteriales</taxon>
        <taxon>Nocardioidaceae</taxon>
        <taxon>Nocardioides</taxon>
    </lineage>
</organism>
<evidence type="ECO:0000313" key="3">
    <source>
        <dbReference type="Proteomes" id="UP001239215"/>
    </source>
</evidence>
<reference evidence="2" key="1">
    <citation type="submission" date="2023-07" db="EMBL/GenBank/DDBJ databases">
        <title>Functional and genomic diversity of the sorghum phyllosphere microbiome.</title>
        <authorList>
            <person name="Shade A."/>
        </authorList>
    </citation>
    <scope>NUCLEOTIDE SEQUENCE</scope>
    <source>
        <strain evidence="2">SORGH_AS_1067</strain>
    </source>
</reference>
<dbReference type="InterPro" id="IPR013653">
    <property type="entry name" value="GCN5-like_dom"/>
</dbReference>
<comment type="caution">
    <text evidence="2">The sequence shown here is derived from an EMBL/GenBank/DDBJ whole genome shotgun (WGS) entry which is preliminary data.</text>
</comment>
<dbReference type="InterPro" id="IPR000182">
    <property type="entry name" value="GNAT_dom"/>
</dbReference>
<proteinExistence type="predicted"/>
<keyword evidence="2" id="KW-0689">Ribosomal protein</keyword>
<dbReference type="AlphaFoldDB" id="A0AAJ1U1Q5"/>
<dbReference type="InterPro" id="IPR016181">
    <property type="entry name" value="Acyl_CoA_acyltransferase"/>
</dbReference>
<dbReference type="Pfam" id="PF08445">
    <property type="entry name" value="FR47"/>
    <property type="match status" value="1"/>
</dbReference>
<sequence>MSSPTAAPAPGLALLDNPAWASLTGPHAALAVGDGPARRYAPDVSPFAGLEDPLDARCWDALAGLVPEGDAVVVTGPGVVAAPGWQLVEHVPGVQLVATRPLDPGTTGDLRRLDADDPADVAAMLDLTSRTRPGPFLPRTATLGTYLGLHAPDGTLVAMAGERLHPAGWTEISAVCTDPAWQGRGYAARLVAAVAAGVVARGERVLLHTGADNRRAIRLYEHLGFALRTTTSLVLVTPQEHR</sequence>
<dbReference type="RefSeq" id="WP_307198348.1">
    <property type="nucleotide sequence ID" value="NZ_JAUTAN010000001.1"/>
</dbReference>
<keyword evidence="2" id="KW-0687">Ribonucleoprotein</keyword>
<protein>
    <submittedName>
        <fullName evidence="2">Ribosomal protein S18 acetylase RimI-like enzyme</fullName>
    </submittedName>
</protein>
<dbReference type="SUPFAM" id="SSF55729">
    <property type="entry name" value="Acyl-CoA N-acyltransferases (Nat)"/>
    <property type="match status" value="1"/>
</dbReference>
<evidence type="ECO:0000259" key="1">
    <source>
        <dbReference type="PROSITE" id="PS51186"/>
    </source>
</evidence>
<dbReference type="GO" id="GO:0016747">
    <property type="term" value="F:acyltransferase activity, transferring groups other than amino-acyl groups"/>
    <property type="evidence" value="ECO:0007669"/>
    <property type="project" value="InterPro"/>
</dbReference>
<dbReference type="Gene3D" id="3.40.630.30">
    <property type="match status" value="1"/>
</dbReference>
<name>A0AAJ1U1Q5_9ACTN</name>
<evidence type="ECO:0000313" key="2">
    <source>
        <dbReference type="EMBL" id="MDQ1102896.1"/>
    </source>
</evidence>
<gene>
    <name evidence="2" type="ORF">QE405_000180</name>
</gene>